<organism evidence="2 3">
    <name type="scientific">Panaeolus cyanescens</name>
    <dbReference type="NCBI Taxonomy" id="181874"/>
    <lineage>
        <taxon>Eukaryota</taxon>
        <taxon>Fungi</taxon>
        <taxon>Dikarya</taxon>
        <taxon>Basidiomycota</taxon>
        <taxon>Agaricomycotina</taxon>
        <taxon>Agaricomycetes</taxon>
        <taxon>Agaricomycetidae</taxon>
        <taxon>Agaricales</taxon>
        <taxon>Agaricineae</taxon>
        <taxon>Galeropsidaceae</taxon>
        <taxon>Panaeolus</taxon>
    </lineage>
</organism>
<dbReference type="STRING" id="181874.A0A409V8N1"/>
<dbReference type="InterPro" id="IPR013922">
    <property type="entry name" value="Cyclin_PHO80-like"/>
</dbReference>
<keyword evidence="3" id="KW-1185">Reference proteome</keyword>
<dbReference type="Proteomes" id="UP000284842">
    <property type="component" value="Unassembled WGS sequence"/>
</dbReference>
<gene>
    <name evidence="2" type="ORF">CVT24_006168</name>
</gene>
<feature type="region of interest" description="Disordered" evidence="1">
    <location>
        <begin position="45"/>
        <end position="67"/>
    </location>
</feature>
<protein>
    <recommendedName>
        <fullName evidence="4">Cyclin N-terminal domain-containing protein</fullName>
    </recommendedName>
</protein>
<evidence type="ECO:0000313" key="3">
    <source>
        <dbReference type="Proteomes" id="UP000284842"/>
    </source>
</evidence>
<dbReference type="EMBL" id="NHTK01006135">
    <property type="protein sequence ID" value="PPQ62928.1"/>
    <property type="molecule type" value="Genomic_DNA"/>
</dbReference>
<feature type="region of interest" description="Disordered" evidence="1">
    <location>
        <begin position="1"/>
        <end position="32"/>
    </location>
</feature>
<comment type="caution">
    <text evidence="2">The sequence shown here is derived from an EMBL/GenBank/DDBJ whole genome shotgun (WGS) entry which is preliminary data.</text>
</comment>
<dbReference type="GO" id="GO:0005634">
    <property type="term" value="C:nucleus"/>
    <property type="evidence" value="ECO:0007669"/>
    <property type="project" value="TreeGrafter"/>
</dbReference>
<dbReference type="PANTHER" id="PTHR15615">
    <property type="match status" value="1"/>
</dbReference>
<feature type="region of interest" description="Disordered" evidence="1">
    <location>
        <begin position="462"/>
        <end position="507"/>
    </location>
</feature>
<evidence type="ECO:0008006" key="4">
    <source>
        <dbReference type="Google" id="ProtNLM"/>
    </source>
</evidence>
<dbReference type="AlphaFoldDB" id="A0A409V8N1"/>
<name>A0A409V8N1_9AGAR</name>
<accession>A0A409V8N1</accession>
<dbReference type="OrthoDB" id="286814at2759"/>
<feature type="compositionally biased region" description="Low complexity" evidence="1">
    <location>
        <begin position="462"/>
        <end position="498"/>
    </location>
</feature>
<feature type="compositionally biased region" description="Polar residues" evidence="1">
    <location>
        <begin position="23"/>
        <end position="32"/>
    </location>
</feature>
<evidence type="ECO:0000256" key="1">
    <source>
        <dbReference type="SAM" id="MobiDB-lite"/>
    </source>
</evidence>
<dbReference type="Gene3D" id="1.10.472.10">
    <property type="entry name" value="Cyclin-like"/>
    <property type="match status" value="1"/>
</dbReference>
<proteinExistence type="predicted"/>
<sequence length="583" mass="63260">MQTATQLLAQRAPATRTKPRWQPYNSLQSSTRSPITTCLSMHIKAQSPTPNPQSSLQNLPQIDSNQIPTPRDITVLKDANKQKYSIGLIDQAVKTLSEIWRPQDIPRVFLAPTKIGPAGLALSHSTPSLHNQSASPSVVQPLSAHSSAPQVLLATDDDSDSSLLPMRPFVHEVLKRSRTSGNILQAALCYLEAIRSKVPEILEQERKGFRAQFEPESRVIIATEEELQAEVSSIASTGSISSYGDDEDAVKTVRVSDCDYDDQGRSDSSIPISAHNPASPMFALPSPLLCPRRAFLASLILASKFFQDKCYSNKAWAKLSGLPPKEISRCERALGQVLEWRLWVGKKPVPVAPAAPAPPLPTIHRTMSRSHSAGMIAVSSTTQPFFTQVESAGSEVMPSSNVIPEMVSVRSANTLRRCSTLPVDIFTVPSSTGLAASSPVPTIVVEKNDDVVMHSISSLVSQSKLQQVPSPTSSTTPSPDTPTLTYSPTSTESSSLDSNLSQPEENRTFTSLDGTRAWVESQPHASLGLGLDVNNKESRKPFDLRRSVMIAVASADSPEYSTPSCLWHAENSRCFGDVHVARQ</sequence>
<dbReference type="InParanoid" id="A0A409V8N1"/>
<dbReference type="GO" id="GO:0019901">
    <property type="term" value="F:protein kinase binding"/>
    <property type="evidence" value="ECO:0007669"/>
    <property type="project" value="InterPro"/>
</dbReference>
<reference evidence="2 3" key="1">
    <citation type="journal article" date="2018" name="Evol. Lett.">
        <title>Horizontal gene cluster transfer increased hallucinogenic mushroom diversity.</title>
        <authorList>
            <person name="Reynolds H.T."/>
            <person name="Vijayakumar V."/>
            <person name="Gluck-Thaler E."/>
            <person name="Korotkin H.B."/>
            <person name="Matheny P.B."/>
            <person name="Slot J.C."/>
        </authorList>
    </citation>
    <scope>NUCLEOTIDE SEQUENCE [LARGE SCALE GENOMIC DNA]</scope>
    <source>
        <strain evidence="2 3">2629</strain>
    </source>
</reference>
<feature type="compositionally biased region" description="Polar residues" evidence="1">
    <location>
        <begin position="46"/>
        <end position="67"/>
    </location>
</feature>
<dbReference type="GO" id="GO:0000307">
    <property type="term" value="C:cyclin-dependent protein kinase holoenzyme complex"/>
    <property type="evidence" value="ECO:0007669"/>
    <property type="project" value="TreeGrafter"/>
</dbReference>
<evidence type="ECO:0000313" key="2">
    <source>
        <dbReference type="EMBL" id="PPQ62928.1"/>
    </source>
</evidence>
<dbReference type="CDD" id="cd20557">
    <property type="entry name" value="CYCLIN_ScPCL1-like"/>
    <property type="match status" value="1"/>
</dbReference>
<dbReference type="PANTHER" id="PTHR15615:SF36">
    <property type="entry name" value="PHO85 CYCLIN-5"/>
    <property type="match status" value="1"/>
</dbReference>
<dbReference type="GO" id="GO:0016538">
    <property type="term" value="F:cyclin-dependent protein serine/threonine kinase regulator activity"/>
    <property type="evidence" value="ECO:0007669"/>
    <property type="project" value="TreeGrafter"/>
</dbReference>